<dbReference type="STRING" id="1302689.RG47T_1511"/>
<dbReference type="PROSITE" id="PS50093">
    <property type="entry name" value="PKD"/>
    <property type="match status" value="1"/>
</dbReference>
<dbReference type="SUPFAM" id="SSF49299">
    <property type="entry name" value="PKD domain"/>
    <property type="match status" value="1"/>
</dbReference>
<feature type="domain" description="PKD" evidence="1">
    <location>
        <begin position="60"/>
        <end position="113"/>
    </location>
</feature>
<organism evidence="2 3">
    <name type="scientific">Mucilaginibacter polytrichastri</name>
    <dbReference type="NCBI Taxonomy" id="1302689"/>
    <lineage>
        <taxon>Bacteria</taxon>
        <taxon>Pseudomonadati</taxon>
        <taxon>Bacteroidota</taxon>
        <taxon>Sphingobacteriia</taxon>
        <taxon>Sphingobacteriales</taxon>
        <taxon>Sphingobacteriaceae</taxon>
        <taxon>Mucilaginibacter</taxon>
    </lineage>
</organism>
<dbReference type="InterPro" id="IPR035986">
    <property type="entry name" value="PKD_dom_sf"/>
</dbReference>
<dbReference type="InterPro" id="IPR022409">
    <property type="entry name" value="PKD/Chitinase_dom"/>
</dbReference>
<dbReference type="InterPro" id="IPR000601">
    <property type="entry name" value="PKD_dom"/>
</dbReference>
<evidence type="ECO:0000313" key="3">
    <source>
        <dbReference type="Proteomes" id="UP000186720"/>
    </source>
</evidence>
<dbReference type="Gene3D" id="2.60.40.10">
    <property type="entry name" value="Immunoglobulins"/>
    <property type="match status" value="1"/>
</dbReference>
<evidence type="ECO:0000259" key="1">
    <source>
        <dbReference type="PROSITE" id="PS50093"/>
    </source>
</evidence>
<dbReference type="EMBL" id="MPPL01000001">
    <property type="protein sequence ID" value="OKS86064.1"/>
    <property type="molecule type" value="Genomic_DNA"/>
</dbReference>
<dbReference type="Pfam" id="PF18911">
    <property type="entry name" value="PKD_4"/>
    <property type="match status" value="1"/>
</dbReference>
<reference evidence="2 3" key="1">
    <citation type="submission" date="2016-11" db="EMBL/GenBank/DDBJ databases">
        <title>Whole Genome Sequencing of Mucilaginibacter polytrichastri RG4-7(T) isolated from the moss sample.</title>
        <authorList>
            <person name="Li Y."/>
        </authorList>
    </citation>
    <scope>NUCLEOTIDE SEQUENCE [LARGE SCALE GENOMIC DNA]</scope>
    <source>
        <strain evidence="2 3">RG4-7</strain>
    </source>
</reference>
<proteinExistence type="predicted"/>
<dbReference type="SMART" id="SM00089">
    <property type="entry name" value="PKD"/>
    <property type="match status" value="1"/>
</dbReference>
<name>A0A1Q5ZWB0_9SPHI</name>
<gene>
    <name evidence="2" type="ORF">RG47T_1511</name>
</gene>
<dbReference type="AlphaFoldDB" id="A0A1Q5ZWB0"/>
<comment type="caution">
    <text evidence="2">The sequence shown here is derived from an EMBL/GenBank/DDBJ whole genome shotgun (WGS) entry which is preliminary data.</text>
</comment>
<evidence type="ECO:0000313" key="2">
    <source>
        <dbReference type="EMBL" id="OKS86064.1"/>
    </source>
</evidence>
<accession>A0A1Q5ZWB0</accession>
<protein>
    <recommendedName>
        <fullName evidence="1">PKD domain-containing protein</fullName>
    </recommendedName>
</protein>
<dbReference type="RefSeq" id="WP_074488810.1">
    <property type="nucleotide sequence ID" value="NZ_FPAM01000002.1"/>
</dbReference>
<dbReference type="PROSITE" id="PS51257">
    <property type="entry name" value="PROKAR_LIPOPROTEIN"/>
    <property type="match status" value="1"/>
</dbReference>
<dbReference type="InterPro" id="IPR013783">
    <property type="entry name" value="Ig-like_fold"/>
</dbReference>
<dbReference type="Proteomes" id="UP000186720">
    <property type="component" value="Unassembled WGS sequence"/>
</dbReference>
<keyword evidence="3" id="KW-1185">Reference proteome</keyword>
<sequence>MNSKLLYFVLLIVLFSSCKKDHQEPKIIPAASFDIGNFTASAGSSYTVPTFTPVTTVNKSSDAAAYLWKSSDGSSSSDKEPQFRFKKAGTYKITLLTTSTTGDTASSSKSFTVVDRHLYAVKISNPNWANGRILNLFVRVYNPAANNAVPNLSGDQYSSVISYQSSVVNVVYNSQVAINLDLPGNFTLTPGKDLLTGVSNDLFVNYGYCLYSNDNNVEHLLASSWDSNNVPIYNEVLNLGISTLETRNQGLTATYFANNTK</sequence>